<evidence type="ECO:0000313" key="2">
    <source>
        <dbReference type="Proteomes" id="UP001362999"/>
    </source>
</evidence>
<evidence type="ECO:0000313" key="1">
    <source>
        <dbReference type="EMBL" id="KAK7050481.1"/>
    </source>
</evidence>
<comment type="caution">
    <text evidence="1">The sequence shown here is derived from an EMBL/GenBank/DDBJ whole genome shotgun (WGS) entry which is preliminary data.</text>
</comment>
<proteinExistence type="predicted"/>
<reference evidence="1 2" key="1">
    <citation type="journal article" date="2024" name="J Genomics">
        <title>Draft genome sequencing and assembly of Favolaschia claudopus CIRM-BRFM 2984 isolated from oak limbs.</title>
        <authorList>
            <person name="Navarro D."/>
            <person name="Drula E."/>
            <person name="Chaduli D."/>
            <person name="Cazenave R."/>
            <person name="Ahrendt S."/>
            <person name="Wang J."/>
            <person name="Lipzen A."/>
            <person name="Daum C."/>
            <person name="Barry K."/>
            <person name="Grigoriev I.V."/>
            <person name="Favel A."/>
            <person name="Rosso M.N."/>
            <person name="Martin F."/>
        </authorList>
    </citation>
    <scope>NUCLEOTIDE SEQUENCE [LARGE SCALE GENOMIC DNA]</scope>
    <source>
        <strain evidence="1 2">CIRM-BRFM 2984</strain>
    </source>
</reference>
<gene>
    <name evidence="1" type="ORF">R3P38DRAFT_3173891</name>
</gene>
<sequence length="205" mass="23211">MSAHQWQVYKRKRSLQDTPVNLSLMQQARECLVALQEELHGVEETAEEITVIMTQFNALQRILATAEKRKIEFSDVTEADLANVGIERKFLVFNATELERLLTDERSASEKHIPQLCVRLSRIYRHHEPGIRMILDAVLLTVAEICFDRGLKIPVAILPEMTITSADGILLKNPITSYEMWFTGAVDYGVCTYEDEDGLSGEVSA</sequence>
<dbReference type="AlphaFoldDB" id="A0AAW0DCS8"/>
<protein>
    <submittedName>
        <fullName evidence="1">Uncharacterized protein</fullName>
    </submittedName>
</protein>
<accession>A0AAW0DCS8</accession>
<organism evidence="1 2">
    <name type="scientific">Favolaschia claudopus</name>
    <dbReference type="NCBI Taxonomy" id="2862362"/>
    <lineage>
        <taxon>Eukaryota</taxon>
        <taxon>Fungi</taxon>
        <taxon>Dikarya</taxon>
        <taxon>Basidiomycota</taxon>
        <taxon>Agaricomycotina</taxon>
        <taxon>Agaricomycetes</taxon>
        <taxon>Agaricomycetidae</taxon>
        <taxon>Agaricales</taxon>
        <taxon>Marasmiineae</taxon>
        <taxon>Mycenaceae</taxon>
        <taxon>Favolaschia</taxon>
    </lineage>
</organism>
<dbReference type="EMBL" id="JAWWNJ010000008">
    <property type="protein sequence ID" value="KAK7050481.1"/>
    <property type="molecule type" value="Genomic_DNA"/>
</dbReference>
<name>A0AAW0DCS8_9AGAR</name>
<dbReference type="Proteomes" id="UP001362999">
    <property type="component" value="Unassembled WGS sequence"/>
</dbReference>
<keyword evidence="2" id="KW-1185">Reference proteome</keyword>